<evidence type="ECO:0000313" key="2">
    <source>
        <dbReference type="EMBL" id="ELY41245.1"/>
    </source>
</evidence>
<dbReference type="AlphaFoldDB" id="L9VVN6"/>
<organism evidence="2 3">
    <name type="scientific">Natronorubrum tibetense GA33</name>
    <dbReference type="NCBI Taxonomy" id="1114856"/>
    <lineage>
        <taxon>Archaea</taxon>
        <taxon>Methanobacteriati</taxon>
        <taxon>Methanobacteriota</taxon>
        <taxon>Stenosarchaea group</taxon>
        <taxon>Halobacteria</taxon>
        <taxon>Halobacteriales</taxon>
        <taxon>Natrialbaceae</taxon>
        <taxon>Natronorubrum</taxon>
    </lineage>
</organism>
<dbReference type="InterPro" id="IPR055768">
    <property type="entry name" value="DUF7344"/>
</dbReference>
<keyword evidence="3" id="KW-1185">Reference proteome</keyword>
<dbReference type="OrthoDB" id="177799at2157"/>
<sequence length="123" mass="13598">MKTDTSNVKSSNSTASLSTNAVFDILLEEQRRDALSYLSQKVGAVSVDELVEGIAHRNGDLTPERLEAVSTRFHHAHLPKLIDAAVVRYDPAAETIERRDAARILDPYLELASLEDGRRPRSA</sequence>
<proteinExistence type="predicted"/>
<feature type="domain" description="DUF7344" evidence="1">
    <location>
        <begin position="23"/>
        <end position="97"/>
    </location>
</feature>
<dbReference type="Proteomes" id="UP000011599">
    <property type="component" value="Unassembled WGS sequence"/>
</dbReference>
<dbReference type="Pfam" id="PF24035">
    <property type="entry name" value="DUF7344"/>
    <property type="match status" value="1"/>
</dbReference>
<dbReference type="eggNOG" id="arCOG03828">
    <property type="taxonomic scope" value="Archaea"/>
</dbReference>
<evidence type="ECO:0000313" key="3">
    <source>
        <dbReference type="Proteomes" id="UP000011599"/>
    </source>
</evidence>
<comment type="caution">
    <text evidence="2">The sequence shown here is derived from an EMBL/GenBank/DDBJ whole genome shotgun (WGS) entry which is preliminary data.</text>
</comment>
<name>L9VVN6_9EURY</name>
<evidence type="ECO:0000259" key="1">
    <source>
        <dbReference type="Pfam" id="PF24035"/>
    </source>
</evidence>
<accession>L9VVN6</accession>
<dbReference type="RefSeq" id="WP_006089774.1">
    <property type="nucleotide sequence ID" value="NZ_AOHW01000028.1"/>
</dbReference>
<reference evidence="2 3" key="1">
    <citation type="journal article" date="2014" name="PLoS Genet.">
        <title>Phylogenetically driven sequencing of extremely halophilic archaea reveals strategies for static and dynamic osmo-response.</title>
        <authorList>
            <person name="Becker E.A."/>
            <person name="Seitzer P.M."/>
            <person name="Tritt A."/>
            <person name="Larsen D."/>
            <person name="Krusor M."/>
            <person name="Yao A.I."/>
            <person name="Wu D."/>
            <person name="Madern D."/>
            <person name="Eisen J.A."/>
            <person name="Darling A.E."/>
            <person name="Facciotti M.T."/>
        </authorList>
    </citation>
    <scope>NUCLEOTIDE SEQUENCE [LARGE SCALE GENOMIC DNA]</scope>
    <source>
        <strain evidence="2 3">GA33</strain>
    </source>
</reference>
<dbReference type="EMBL" id="AOHW01000028">
    <property type="protein sequence ID" value="ELY41245.1"/>
    <property type="molecule type" value="Genomic_DNA"/>
</dbReference>
<gene>
    <name evidence="2" type="ORF">C496_09676</name>
</gene>
<protein>
    <recommendedName>
        <fullName evidence="1">DUF7344 domain-containing protein</fullName>
    </recommendedName>
</protein>
<dbReference type="PATRIC" id="fig|1114856.3.peg.2012"/>